<dbReference type="GeneID" id="85353255"/>
<evidence type="ECO:0000313" key="2">
    <source>
        <dbReference type="EMBL" id="KAK0457352.1"/>
    </source>
</evidence>
<reference evidence="2" key="1">
    <citation type="submission" date="2023-06" db="EMBL/GenBank/DDBJ databases">
        <authorList>
            <consortium name="Lawrence Berkeley National Laboratory"/>
            <person name="Ahrendt S."/>
            <person name="Sahu N."/>
            <person name="Indic B."/>
            <person name="Wong-Bajracharya J."/>
            <person name="Merenyi Z."/>
            <person name="Ke H.-M."/>
            <person name="Monk M."/>
            <person name="Kocsube S."/>
            <person name="Drula E."/>
            <person name="Lipzen A."/>
            <person name="Balint B."/>
            <person name="Henrissat B."/>
            <person name="Andreopoulos B."/>
            <person name="Martin F.M."/>
            <person name="Harder C.B."/>
            <person name="Rigling D."/>
            <person name="Ford K.L."/>
            <person name="Foster G.D."/>
            <person name="Pangilinan J."/>
            <person name="Papanicolaou A."/>
            <person name="Barry K."/>
            <person name="LaButti K."/>
            <person name="Viragh M."/>
            <person name="Koriabine M."/>
            <person name="Yan M."/>
            <person name="Riley R."/>
            <person name="Champramary S."/>
            <person name="Plett K.L."/>
            <person name="Tsai I.J."/>
            <person name="Slot J."/>
            <person name="Sipos G."/>
            <person name="Plett J."/>
            <person name="Nagy L.G."/>
            <person name="Grigoriev I.V."/>
        </authorList>
    </citation>
    <scope>NUCLEOTIDE SEQUENCE</scope>
    <source>
        <strain evidence="2">CCBAS 213</strain>
    </source>
</reference>
<organism evidence="2 3">
    <name type="scientific">Armillaria tabescens</name>
    <name type="common">Ringless honey mushroom</name>
    <name type="synonym">Agaricus tabescens</name>
    <dbReference type="NCBI Taxonomy" id="1929756"/>
    <lineage>
        <taxon>Eukaryota</taxon>
        <taxon>Fungi</taxon>
        <taxon>Dikarya</taxon>
        <taxon>Basidiomycota</taxon>
        <taxon>Agaricomycotina</taxon>
        <taxon>Agaricomycetes</taxon>
        <taxon>Agaricomycetidae</taxon>
        <taxon>Agaricales</taxon>
        <taxon>Marasmiineae</taxon>
        <taxon>Physalacriaceae</taxon>
        <taxon>Desarmillaria</taxon>
    </lineage>
</organism>
<dbReference type="RefSeq" id="XP_060329667.1">
    <property type="nucleotide sequence ID" value="XM_060469707.1"/>
</dbReference>
<keyword evidence="1" id="KW-0472">Membrane</keyword>
<gene>
    <name evidence="2" type="ORF">EV420DRAFT_1480822</name>
</gene>
<dbReference type="AlphaFoldDB" id="A0AA39N483"/>
<keyword evidence="1" id="KW-0812">Transmembrane</keyword>
<comment type="caution">
    <text evidence="2">The sequence shown here is derived from an EMBL/GenBank/DDBJ whole genome shotgun (WGS) entry which is preliminary data.</text>
</comment>
<accession>A0AA39N483</accession>
<feature type="transmembrane region" description="Helical" evidence="1">
    <location>
        <begin position="74"/>
        <end position="93"/>
    </location>
</feature>
<feature type="transmembrane region" description="Helical" evidence="1">
    <location>
        <begin position="206"/>
        <end position="225"/>
    </location>
</feature>
<keyword evidence="3" id="KW-1185">Reference proteome</keyword>
<evidence type="ECO:0000313" key="3">
    <source>
        <dbReference type="Proteomes" id="UP001175211"/>
    </source>
</evidence>
<dbReference type="EMBL" id="JAUEPS010000022">
    <property type="protein sequence ID" value="KAK0457352.1"/>
    <property type="molecule type" value="Genomic_DNA"/>
</dbReference>
<name>A0AA39N483_ARMTA</name>
<sequence length="316" mass="36084">MSEKRHDVHEAERKNSRTVVVVREEADPTPGSTIRDDRRCDRHLALSVSFQLSDAYAFASRLESGDSYQENWRLLFNIVTIHGAFTFLSILLAPFSRRFGFSIHVLRCKIYAPIFPRRKLPNPGGWSLILNDAIETAVTALALHPEEFRLVRRVQKDRNVAAWFRCRAISVKWSINGRRVNITDTHPNDLDFTQFSAYMHSRKRDISGIMLLVLILLVVSFRSAMGPRIFSSSDRIIKLLLALTSLHERVSLAGVDGPLYNGGWDTGTEYYDDVRYTNMTTCSAELQRSGLWFQPLNFCGRSRTCPSSGAVYQHRI</sequence>
<protein>
    <submittedName>
        <fullName evidence="2">Uncharacterized protein</fullName>
    </submittedName>
</protein>
<dbReference type="Proteomes" id="UP001175211">
    <property type="component" value="Unassembled WGS sequence"/>
</dbReference>
<proteinExistence type="predicted"/>
<keyword evidence="1" id="KW-1133">Transmembrane helix</keyword>
<evidence type="ECO:0000256" key="1">
    <source>
        <dbReference type="SAM" id="Phobius"/>
    </source>
</evidence>